<proteinExistence type="predicted"/>
<reference evidence="4 5" key="1">
    <citation type="submission" date="2024-01" db="EMBL/GenBank/DDBJ databases">
        <title>Seven novel Bacillus-like species.</title>
        <authorList>
            <person name="Liu G."/>
        </authorList>
    </citation>
    <scope>NUCLEOTIDE SEQUENCE [LARGE SCALE GENOMIC DNA]</scope>
    <source>
        <strain evidence="4 5">FJAT-53711</strain>
    </source>
</reference>
<dbReference type="PROSITE" id="PS51186">
    <property type="entry name" value="GNAT"/>
    <property type="match status" value="1"/>
</dbReference>
<evidence type="ECO:0000259" key="3">
    <source>
        <dbReference type="PROSITE" id="PS51186"/>
    </source>
</evidence>
<name>A0ABU8FTG0_9BACI</name>
<comment type="caution">
    <text evidence="4">The sequence shown here is derived from an EMBL/GenBank/DDBJ whole genome shotgun (WGS) entry which is preliminary data.</text>
</comment>
<evidence type="ECO:0000313" key="5">
    <source>
        <dbReference type="Proteomes" id="UP001367922"/>
    </source>
</evidence>
<evidence type="ECO:0000313" key="4">
    <source>
        <dbReference type="EMBL" id="MEI4829277.1"/>
    </source>
</evidence>
<accession>A0ABU8FTG0</accession>
<dbReference type="EMBL" id="JBAWSV010000002">
    <property type="protein sequence ID" value="MEI4829277.1"/>
    <property type="molecule type" value="Genomic_DNA"/>
</dbReference>
<gene>
    <name evidence="4" type="ORF">WAX78_07395</name>
</gene>
<keyword evidence="1" id="KW-0808">Transferase</keyword>
<dbReference type="InterPro" id="IPR000182">
    <property type="entry name" value="GNAT_dom"/>
</dbReference>
<evidence type="ECO:0000256" key="1">
    <source>
        <dbReference type="ARBA" id="ARBA00022679"/>
    </source>
</evidence>
<keyword evidence="2" id="KW-0012">Acyltransferase</keyword>
<dbReference type="CDD" id="cd04301">
    <property type="entry name" value="NAT_SF"/>
    <property type="match status" value="1"/>
</dbReference>
<dbReference type="InterPro" id="IPR050680">
    <property type="entry name" value="YpeA/RimI_acetyltransf"/>
</dbReference>
<dbReference type="Gene3D" id="3.40.630.30">
    <property type="match status" value="1"/>
</dbReference>
<dbReference type="SUPFAM" id="SSF55729">
    <property type="entry name" value="Acyl-CoA N-acyltransferases (Nat)"/>
    <property type="match status" value="1"/>
</dbReference>
<dbReference type="InterPro" id="IPR016181">
    <property type="entry name" value="Acyl_CoA_acyltransferase"/>
</dbReference>
<protein>
    <submittedName>
        <fullName evidence="4">GNAT family N-acetyltransferase</fullName>
    </submittedName>
</protein>
<dbReference type="Pfam" id="PF00583">
    <property type="entry name" value="Acetyltransf_1"/>
    <property type="match status" value="1"/>
</dbReference>
<keyword evidence="5" id="KW-1185">Reference proteome</keyword>
<dbReference type="PANTHER" id="PTHR43420:SF41">
    <property type="entry name" value="IAA ACETYLTRANSFERASE"/>
    <property type="match status" value="1"/>
</dbReference>
<sequence>MMSLPIIKANNQDVSVILKHSAAGVYESTGNTVNPPEEKVYAMFTAILEKGGYYLVAKEEDQIQGWILLGQHKDYFTDAIHGFIYDIFVLPEYRGKGLAKMLIQYGIEELKLKGYDEIGLNVFASNTAKDLYKRLGFKETQILMKLSV</sequence>
<feature type="domain" description="N-acetyltransferase" evidence="3">
    <location>
        <begin position="12"/>
        <end position="148"/>
    </location>
</feature>
<dbReference type="PANTHER" id="PTHR43420">
    <property type="entry name" value="ACETYLTRANSFERASE"/>
    <property type="match status" value="1"/>
</dbReference>
<evidence type="ECO:0000256" key="2">
    <source>
        <dbReference type="ARBA" id="ARBA00023315"/>
    </source>
</evidence>
<dbReference type="Proteomes" id="UP001367922">
    <property type="component" value="Unassembled WGS sequence"/>
</dbReference>
<organism evidence="4 5">
    <name type="scientific">Bacillus yunxiaonensis</name>
    <dbReference type="NCBI Taxonomy" id="3127665"/>
    <lineage>
        <taxon>Bacteria</taxon>
        <taxon>Bacillati</taxon>
        <taxon>Bacillota</taxon>
        <taxon>Bacilli</taxon>
        <taxon>Bacillales</taxon>
        <taxon>Bacillaceae</taxon>
        <taxon>Bacillus</taxon>
    </lineage>
</organism>